<comment type="caution">
    <text evidence="1">The sequence shown here is derived from an EMBL/GenBank/DDBJ whole genome shotgun (WGS) entry which is preliminary data.</text>
</comment>
<keyword evidence="2" id="KW-1185">Reference proteome</keyword>
<organism evidence="1 2">
    <name type="scientific">Phaeodactylibacter luteus</name>
    <dbReference type="NCBI Taxonomy" id="1564516"/>
    <lineage>
        <taxon>Bacteria</taxon>
        <taxon>Pseudomonadati</taxon>
        <taxon>Bacteroidota</taxon>
        <taxon>Saprospiria</taxon>
        <taxon>Saprospirales</taxon>
        <taxon>Haliscomenobacteraceae</taxon>
        <taxon>Phaeodactylibacter</taxon>
    </lineage>
</organism>
<sequence>MESLKVEKATFDAIAKEIHSDSSPVGIDAKKTHIIILEKLLQLEERLKRIEGQLSPNSQ</sequence>
<dbReference type="RefSeq" id="WP_147167957.1">
    <property type="nucleotide sequence ID" value="NZ_VOOR01000026.1"/>
</dbReference>
<evidence type="ECO:0000313" key="1">
    <source>
        <dbReference type="EMBL" id="TXB62632.1"/>
    </source>
</evidence>
<accession>A0A5C6RMP0</accession>
<proteinExistence type="predicted"/>
<dbReference type="Proteomes" id="UP000321580">
    <property type="component" value="Unassembled WGS sequence"/>
</dbReference>
<reference evidence="1 2" key="1">
    <citation type="submission" date="2019-08" db="EMBL/GenBank/DDBJ databases">
        <title>Genome of Phaeodactylibacter luteus.</title>
        <authorList>
            <person name="Bowman J.P."/>
        </authorList>
    </citation>
    <scope>NUCLEOTIDE SEQUENCE [LARGE SCALE GENOMIC DNA]</scope>
    <source>
        <strain evidence="1 2">KCTC 42180</strain>
    </source>
</reference>
<evidence type="ECO:0000313" key="2">
    <source>
        <dbReference type="Proteomes" id="UP000321580"/>
    </source>
</evidence>
<dbReference type="AlphaFoldDB" id="A0A5C6RMP0"/>
<protein>
    <submittedName>
        <fullName evidence="1">Uncharacterized protein</fullName>
    </submittedName>
</protein>
<dbReference type="EMBL" id="VOOR01000026">
    <property type="protein sequence ID" value="TXB62632.1"/>
    <property type="molecule type" value="Genomic_DNA"/>
</dbReference>
<name>A0A5C6RMP0_9BACT</name>
<gene>
    <name evidence="1" type="ORF">FRY97_12885</name>
</gene>
<dbReference type="OrthoDB" id="1525324at2"/>